<gene>
    <name evidence="2" type="ORF">PAPYR_7904</name>
</gene>
<reference evidence="2" key="1">
    <citation type="journal article" date="2022" name="bioRxiv">
        <title>Genomics of Preaxostyla Flagellates Illuminates Evolutionary Transitions and the Path Towards Mitochondrial Loss.</title>
        <authorList>
            <person name="Novak L.V.F."/>
            <person name="Treitli S.C."/>
            <person name="Pyrih J."/>
            <person name="Halakuc P."/>
            <person name="Pipaliya S.V."/>
            <person name="Vacek V."/>
            <person name="Brzon O."/>
            <person name="Soukal P."/>
            <person name="Eme L."/>
            <person name="Dacks J.B."/>
            <person name="Karnkowska A."/>
            <person name="Elias M."/>
            <person name="Hampl V."/>
        </authorList>
    </citation>
    <scope>NUCLEOTIDE SEQUENCE</scope>
    <source>
        <strain evidence="2">RCP-MX</strain>
    </source>
</reference>
<comment type="caution">
    <text evidence="2">The sequence shown here is derived from an EMBL/GenBank/DDBJ whole genome shotgun (WGS) entry which is preliminary data.</text>
</comment>
<dbReference type="EMBL" id="JAPMOS010000061">
    <property type="protein sequence ID" value="KAJ4456777.1"/>
    <property type="molecule type" value="Genomic_DNA"/>
</dbReference>
<protein>
    <submittedName>
        <fullName evidence="2">Uncharacterized protein</fullName>
    </submittedName>
</protein>
<accession>A0ABQ8UBX3</accession>
<evidence type="ECO:0000313" key="3">
    <source>
        <dbReference type="Proteomes" id="UP001141327"/>
    </source>
</evidence>
<proteinExistence type="predicted"/>
<evidence type="ECO:0000313" key="2">
    <source>
        <dbReference type="EMBL" id="KAJ4456777.1"/>
    </source>
</evidence>
<name>A0ABQ8UBX3_9EUKA</name>
<organism evidence="2 3">
    <name type="scientific">Paratrimastix pyriformis</name>
    <dbReference type="NCBI Taxonomy" id="342808"/>
    <lineage>
        <taxon>Eukaryota</taxon>
        <taxon>Metamonada</taxon>
        <taxon>Preaxostyla</taxon>
        <taxon>Paratrimastigidae</taxon>
        <taxon>Paratrimastix</taxon>
    </lineage>
</organism>
<feature type="region of interest" description="Disordered" evidence="1">
    <location>
        <begin position="216"/>
        <end position="237"/>
    </location>
</feature>
<evidence type="ECO:0000256" key="1">
    <source>
        <dbReference type="SAM" id="MobiDB-lite"/>
    </source>
</evidence>
<sequence>MSQRSVIFATPLAPRPVTIDGRTLDTDSKGLSSVTIPAEADRCTFNVAVGQTTLRRECRVRKVPFDKLALVDFSENADFTVTMPSIQATFRAILSANSHISVPWVCLTVQAHIPQLPRGTVTECLITAPTEQPLCARMNPLEGSFYRCTVVIQGNALPEGLSVKVQAHIPALAGPAAASTPVAPTDPMALTFAPAADNQVFPLLISRAFDIPQVWQAPPPPAAEPKKKTSRKEKRQVASVVRHDKYVVALLNLVRNDVIPEIASLPEVASLPRRFGDGNRD</sequence>
<keyword evidence="3" id="KW-1185">Reference proteome</keyword>
<dbReference type="Proteomes" id="UP001141327">
    <property type="component" value="Unassembled WGS sequence"/>
</dbReference>